<evidence type="ECO:0000259" key="6">
    <source>
        <dbReference type="Pfam" id="PF07715"/>
    </source>
</evidence>
<evidence type="ECO:0000256" key="5">
    <source>
        <dbReference type="ARBA" id="ARBA00023237"/>
    </source>
</evidence>
<dbReference type="GO" id="GO:0009279">
    <property type="term" value="C:cell outer membrane"/>
    <property type="evidence" value="ECO:0007669"/>
    <property type="project" value="UniProtKB-SubCell"/>
</dbReference>
<evidence type="ECO:0000256" key="4">
    <source>
        <dbReference type="ARBA" id="ARBA00023136"/>
    </source>
</evidence>
<dbReference type="PANTHER" id="PTHR47234:SF2">
    <property type="entry name" value="TONB-DEPENDENT RECEPTOR"/>
    <property type="match status" value="1"/>
</dbReference>
<keyword evidence="4" id="KW-0472">Membrane</keyword>
<sequence length="1044" mass="111923">MRNYKSLSAWYSGLALLVSVLVVPSGLVLAQGVDAESEDLEEIIITGTRISNVNVYAASPVMSIGEAEIGLNLTPNIERIFRDLPMTIPGDGEAVNNGTAGQATLDLRGLGPERSLILIDGKRLSPYDINGIVTTDVIPVNMLKRVDIVTGGASAVYGSDAMSGAVNFILRDDFRGVEFDIGYSSTDSDAATFGGGEDTKFQSVLFGVGFDDDRGSIVIGASHTDRGAILLGERQFGLFGVSSSSGSGLGSPPAQPAADCSGNTGFTTAHETGVGSTTAIPVSLNLRSGNTYQFRDNGDLILGECARFNFNPFNYYQTPQERWQATTIASYDYNESVEFYARATFSSNSSDFQIAPSGTFGTAFTIPVMNPFFNAGARTTIVDDLNTGADLFVTTQEAAIAVLEALPDPTDDELAALAASQAALAADPLGFLSVGIQDLDSNDVFDATDSFTSTARRRTLELGPRTGIFNTDYYQYVLGIRGSLTGAMEAWNYDVSYQYGESDFVETRDGFTNLTNLAVGINTVDPDICITPQGVVTDPPCTPINIFGPFGSITDQQRDDGFFIAIASDLRLATQEIMHASMDGTLDGVKIPWADDGLSLAFGLEHSELSASSKPDECLKLAPASCQGGAGGNRLPVNGAYESDEYFIEAILPIVQGKSGMENVSIELGFRGADYNVQGTTESWKAGISWEVIEGLRFRAMQQQAVRVPNVGELFRPVTTGLDNATLDPCSIGPEGHVPPAPGTDLFNLCVSAGTGMLPSQVGTVADIISGQINIFQGTNPNALPRPEEADTTTFGVVWDTDFIGFLTGLSVSLDYYNIEIADYIDSPTGQESLDLCYVLNDPITCAGIVRIGGSFGETATGTPSFFTNFVSFDAEGVDLVLNTGWEAGNIGDFAVSWTAHQYLTNEFQTTALSSVVDCKGRYGTSCDPVPEFRSVFRVSWVRESFDASLLWRHIASMDAQTEEASTLFADFQSVDSQNYLDFNIGYSYKDWGRFSFLVRNLADEDPPILGNNTGSTSFNSGNTFPSLYDTMGRTYTVNLKVRF</sequence>
<keyword evidence="3" id="KW-0798">TonB box</keyword>
<evidence type="ECO:0000256" key="3">
    <source>
        <dbReference type="ARBA" id="ARBA00023077"/>
    </source>
</evidence>
<dbReference type="InterPro" id="IPR036942">
    <property type="entry name" value="Beta-barrel_TonB_sf"/>
</dbReference>
<dbReference type="SUPFAM" id="SSF56935">
    <property type="entry name" value="Porins"/>
    <property type="match status" value="1"/>
</dbReference>
<comment type="subcellular location">
    <subcellularLocation>
        <location evidence="1">Cell outer membrane</location>
    </subcellularLocation>
</comment>
<keyword evidence="5" id="KW-0998">Cell outer membrane</keyword>
<name>A0A7D9D3V4_9GAMM</name>
<dbReference type="InterPro" id="IPR037066">
    <property type="entry name" value="Plug_dom_sf"/>
</dbReference>
<gene>
    <name evidence="7" type="ORF">JTBM06_V1_220001</name>
</gene>
<dbReference type="InterPro" id="IPR012910">
    <property type="entry name" value="Plug_dom"/>
</dbReference>
<evidence type="ECO:0000313" key="7">
    <source>
        <dbReference type="EMBL" id="VUX56005.1"/>
    </source>
</evidence>
<dbReference type="Gene3D" id="2.40.170.20">
    <property type="entry name" value="TonB-dependent receptor, beta-barrel domain"/>
    <property type="match status" value="1"/>
</dbReference>
<dbReference type="InterPro" id="IPR010917">
    <property type="entry name" value="TonB_rcpt_CS"/>
</dbReference>
<organism evidence="7">
    <name type="scientific">uncultured Woeseiaceae bacterium</name>
    <dbReference type="NCBI Taxonomy" id="1983305"/>
    <lineage>
        <taxon>Bacteria</taxon>
        <taxon>Pseudomonadati</taxon>
        <taxon>Pseudomonadota</taxon>
        <taxon>Gammaproteobacteria</taxon>
        <taxon>Woeseiales</taxon>
        <taxon>Woeseiaceae</taxon>
        <taxon>environmental samples</taxon>
    </lineage>
</organism>
<dbReference type="Gene3D" id="2.170.130.10">
    <property type="entry name" value="TonB-dependent receptor, plug domain"/>
    <property type="match status" value="1"/>
</dbReference>
<accession>A0A7D9D3V4</accession>
<dbReference type="PROSITE" id="PS01156">
    <property type="entry name" value="TONB_DEPENDENT_REC_2"/>
    <property type="match status" value="1"/>
</dbReference>
<keyword evidence="2" id="KW-0732">Signal</keyword>
<proteinExistence type="predicted"/>
<feature type="domain" description="TonB-dependent receptor plug" evidence="6">
    <location>
        <begin position="58"/>
        <end position="165"/>
    </location>
</feature>
<dbReference type="AlphaFoldDB" id="A0A7D9D3V4"/>
<evidence type="ECO:0000256" key="2">
    <source>
        <dbReference type="ARBA" id="ARBA00022729"/>
    </source>
</evidence>
<dbReference type="EMBL" id="LR633967">
    <property type="protein sequence ID" value="VUX56005.1"/>
    <property type="molecule type" value="Genomic_DNA"/>
</dbReference>
<evidence type="ECO:0000256" key="1">
    <source>
        <dbReference type="ARBA" id="ARBA00004442"/>
    </source>
</evidence>
<dbReference type="Pfam" id="PF07715">
    <property type="entry name" value="Plug"/>
    <property type="match status" value="1"/>
</dbReference>
<dbReference type="PANTHER" id="PTHR47234">
    <property type="match status" value="1"/>
</dbReference>
<reference evidence="7" key="1">
    <citation type="submission" date="2019-07" db="EMBL/GenBank/DDBJ databases">
        <authorList>
            <person name="Weber M."/>
            <person name="Kostadinov I."/>
            <person name="Kostadinov D I."/>
        </authorList>
    </citation>
    <scope>NUCLEOTIDE SEQUENCE</scope>
    <source>
        <strain evidence="7">Gfbio:sag-sample-m06:053724c1-46a9-4a36-b237-ea2bf867836b</strain>
    </source>
</reference>
<protein>
    <recommendedName>
        <fullName evidence="6">TonB-dependent receptor plug domain-containing protein</fullName>
    </recommendedName>
</protein>